<protein>
    <submittedName>
        <fullName evidence="2">Uncharacterized protein</fullName>
    </submittedName>
</protein>
<dbReference type="EMBL" id="CM026429">
    <property type="protein sequence ID" value="KAG0565049.1"/>
    <property type="molecule type" value="Genomic_DNA"/>
</dbReference>
<dbReference type="Proteomes" id="UP000822688">
    <property type="component" value="Chromosome 8"/>
</dbReference>
<reference evidence="2" key="1">
    <citation type="submission" date="2020-06" db="EMBL/GenBank/DDBJ databases">
        <title>WGS assembly of Ceratodon purpureus strain R40.</title>
        <authorList>
            <person name="Carey S.B."/>
            <person name="Jenkins J."/>
            <person name="Shu S."/>
            <person name="Lovell J.T."/>
            <person name="Sreedasyam A."/>
            <person name="Maumus F."/>
            <person name="Tiley G.P."/>
            <person name="Fernandez-Pozo N."/>
            <person name="Barry K."/>
            <person name="Chen C."/>
            <person name="Wang M."/>
            <person name="Lipzen A."/>
            <person name="Daum C."/>
            <person name="Saski C.A."/>
            <person name="Payton A.C."/>
            <person name="Mcbreen J.C."/>
            <person name="Conrad R.E."/>
            <person name="Kollar L.M."/>
            <person name="Olsson S."/>
            <person name="Huttunen S."/>
            <person name="Landis J.B."/>
            <person name="Wickett N.J."/>
            <person name="Johnson M.G."/>
            <person name="Rensing S.A."/>
            <person name="Grimwood J."/>
            <person name="Schmutz J."/>
            <person name="Mcdaniel S.F."/>
        </authorList>
    </citation>
    <scope>NUCLEOTIDE SEQUENCE</scope>
    <source>
        <strain evidence="2">R40</strain>
    </source>
</reference>
<name>A0A8T0H3Y9_CERPU</name>
<proteinExistence type="predicted"/>
<keyword evidence="3" id="KW-1185">Reference proteome</keyword>
<comment type="caution">
    <text evidence="2">The sequence shown here is derived from an EMBL/GenBank/DDBJ whole genome shotgun (WGS) entry which is preliminary data.</text>
</comment>
<evidence type="ECO:0000313" key="3">
    <source>
        <dbReference type="Proteomes" id="UP000822688"/>
    </source>
</evidence>
<dbReference type="AlphaFoldDB" id="A0A8T0H3Y9"/>
<organism evidence="2 3">
    <name type="scientific">Ceratodon purpureus</name>
    <name type="common">Fire moss</name>
    <name type="synonym">Dicranum purpureum</name>
    <dbReference type="NCBI Taxonomy" id="3225"/>
    <lineage>
        <taxon>Eukaryota</taxon>
        <taxon>Viridiplantae</taxon>
        <taxon>Streptophyta</taxon>
        <taxon>Embryophyta</taxon>
        <taxon>Bryophyta</taxon>
        <taxon>Bryophytina</taxon>
        <taxon>Bryopsida</taxon>
        <taxon>Dicranidae</taxon>
        <taxon>Pseudoditrichales</taxon>
        <taxon>Ditrichaceae</taxon>
        <taxon>Ceratodon</taxon>
    </lineage>
</organism>
<sequence>MRCLMRRCRRCDSHIPVPSSFNHSPMIVAVSVASSTPAHAALSPSESCKHHDKQRTPSPRPPLDNTHPISTSLRKPPSLPSMKIHLHQPQITTQPKHDNKLNMQRH</sequence>
<evidence type="ECO:0000313" key="2">
    <source>
        <dbReference type="EMBL" id="KAG0565049.1"/>
    </source>
</evidence>
<evidence type="ECO:0000256" key="1">
    <source>
        <dbReference type="SAM" id="MobiDB-lite"/>
    </source>
</evidence>
<feature type="region of interest" description="Disordered" evidence="1">
    <location>
        <begin position="38"/>
        <end position="106"/>
    </location>
</feature>
<gene>
    <name evidence="2" type="ORF">KC19_8G159100</name>
</gene>
<accession>A0A8T0H3Y9</accession>